<gene>
    <name evidence="3" type="ordered locus">AARI_02900</name>
</gene>
<organism evidence="3 4">
    <name type="scientific">Glutamicibacter arilaitensis (strain DSM 16368 / CIP 108037 / IAM 15318 / JCM 13566 / NCIMB 14258 / Re117)</name>
    <name type="common">Arthrobacter arilaitensis</name>
    <dbReference type="NCBI Taxonomy" id="861360"/>
    <lineage>
        <taxon>Bacteria</taxon>
        <taxon>Bacillati</taxon>
        <taxon>Actinomycetota</taxon>
        <taxon>Actinomycetes</taxon>
        <taxon>Micrococcales</taxon>
        <taxon>Micrococcaceae</taxon>
        <taxon>Glutamicibacter</taxon>
    </lineage>
</organism>
<dbReference type="InterPro" id="IPR013113">
    <property type="entry name" value="SIP_FAD-bd"/>
</dbReference>
<proteinExistence type="predicted"/>
<reference evidence="4" key="1">
    <citation type="journal article" date="2010" name="PLoS ONE">
        <title>The Arthrobacter arilaitensis Re117 genome sequence reveals its genetic adaptation to the surface of cheese.</title>
        <authorList>
            <person name="Monnet C."/>
            <person name="Loux V."/>
            <person name="Gibrat J.F."/>
            <person name="Spinnler E."/>
            <person name="Barbe V."/>
            <person name="Vacherie B."/>
            <person name="Gavory F."/>
            <person name="Gourbeyre E."/>
            <person name="Siguier P."/>
            <person name="Chandler M."/>
            <person name="Elleuch R."/>
            <person name="Irlinger F."/>
            <person name="Vallaeys T."/>
        </authorList>
    </citation>
    <scope>NUCLEOTIDE SEQUENCE</scope>
    <source>
        <strain evidence="4">DSM 16368 / CIP 108037 / IAM 15318 / JCM 13566 / Re117</strain>
    </source>
</reference>
<dbReference type="GeneID" id="303186972"/>
<name>A0ABP1TZL0_GLUAR</name>
<evidence type="ECO:0000259" key="1">
    <source>
        <dbReference type="Pfam" id="PF04954"/>
    </source>
</evidence>
<dbReference type="RefSeq" id="WP_013347679.1">
    <property type="nucleotide sequence ID" value="NC_014550.1"/>
</dbReference>
<protein>
    <submittedName>
        <fullName evidence="3">Siderophore-interacting protein</fullName>
    </submittedName>
</protein>
<keyword evidence="4" id="KW-1185">Reference proteome</keyword>
<evidence type="ECO:0000259" key="2">
    <source>
        <dbReference type="Pfam" id="PF08021"/>
    </source>
</evidence>
<feature type="domain" description="SIP-like Rossmann fold" evidence="1">
    <location>
        <begin position="288"/>
        <end position="403"/>
    </location>
</feature>
<dbReference type="InterPro" id="IPR039261">
    <property type="entry name" value="FNR_nucleotide-bd"/>
</dbReference>
<feature type="domain" description="Siderophore-interacting FAD-binding" evidence="2">
    <location>
        <begin position="166"/>
        <end position="275"/>
    </location>
</feature>
<dbReference type="InterPro" id="IPR007037">
    <property type="entry name" value="SIP_rossman_dom"/>
</dbReference>
<dbReference type="InterPro" id="IPR039374">
    <property type="entry name" value="SIP_fam"/>
</dbReference>
<dbReference type="Gene3D" id="3.40.50.80">
    <property type="entry name" value="Nucleotide-binding domain of ferredoxin-NADP reductase (FNR) module"/>
    <property type="match status" value="1"/>
</dbReference>
<evidence type="ECO:0000313" key="4">
    <source>
        <dbReference type="Proteomes" id="UP000006878"/>
    </source>
</evidence>
<dbReference type="PANTHER" id="PTHR30157:SF0">
    <property type="entry name" value="NADPH-DEPENDENT FERRIC-CHELATE REDUCTASE"/>
    <property type="match status" value="1"/>
</dbReference>
<dbReference type="Pfam" id="PF08021">
    <property type="entry name" value="FAD_binding_9"/>
    <property type="match status" value="1"/>
</dbReference>
<evidence type="ECO:0000313" key="3">
    <source>
        <dbReference type="EMBL" id="CBT74526.1"/>
    </source>
</evidence>
<accession>A0ABP1TZL0</accession>
<dbReference type="PANTHER" id="PTHR30157">
    <property type="entry name" value="FERRIC REDUCTASE, NADPH-DEPENDENT"/>
    <property type="match status" value="1"/>
</dbReference>
<reference evidence="4" key="2">
    <citation type="submission" date="2010-07" db="EMBL/GenBank/DDBJ databases">
        <title>Complete genome sequence of Arthrobacter arilaitensis (strain DSM 16368 / CIP 108037 / JCM 13566 / Re117).</title>
        <authorList>
            <person name="Genoscope."/>
        </authorList>
    </citation>
    <scope>NUCLEOTIDE SEQUENCE [LARGE SCALE GENOMIC DNA]</scope>
    <source>
        <strain evidence="4">DSM 16368 / CIP 108037 / IAM 15318 / JCM 13566 / Re117</strain>
    </source>
</reference>
<sequence length="411" mass="43848">MSKHHKYNKYGPQVTVSARDGITLDVIRQAEKAGAKAGHDVAKAMLYQSIGTGSALTGPQAEELLAAAERAGAAAALSAARKVLDKTVRTSFHGAGAEPAAPTAPLAPPAAVPTAFPTAVPAPAAQEAPPALPYAQTYEEPLAEYRPPISYHEAPRGKVTQHVLTITRVQRLSDQLVRIVASAPDLDGYRSNGALDEYVKVFVADPALGLVPPYDIKALRQRLPREQVPRSKSYTIRWVDPVVDELAIDFVVHGEPGTVGHWAGQVEPGAALVISPARSKHSVNLTAPYYVLAADEAGIPAISKVLEALPDTTEGVALLEVADEGAMFDVKHPAGVELRWLSRDGSPAGRSDALPYTMQTLQVPGHGLGVIAHAERTTIKNIGRICSGWNTDKRASHISSYWTLREGRLLR</sequence>
<dbReference type="Proteomes" id="UP000006878">
    <property type="component" value="Chromosome"/>
</dbReference>
<dbReference type="CDD" id="cd06193">
    <property type="entry name" value="siderophore_interacting"/>
    <property type="match status" value="1"/>
</dbReference>
<dbReference type="Pfam" id="PF04954">
    <property type="entry name" value="SIP"/>
    <property type="match status" value="1"/>
</dbReference>
<dbReference type="EMBL" id="FQ311875">
    <property type="protein sequence ID" value="CBT74526.1"/>
    <property type="molecule type" value="Genomic_DNA"/>
</dbReference>
<dbReference type="Gene3D" id="2.40.30.10">
    <property type="entry name" value="Translation factors"/>
    <property type="match status" value="1"/>
</dbReference>